<feature type="region of interest" description="Disordered" evidence="1">
    <location>
        <begin position="149"/>
        <end position="189"/>
    </location>
</feature>
<dbReference type="PANTHER" id="PTHR28366:SF1">
    <property type="entry name" value="CHROMOSOME 1 OPEN READING FRAME 131"/>
    <property type="match status" value="1"/>
</dbReference>
<sequence>MEDFIKTRASNNIENAEKMHTLFTYEAHKPSSLTKDQTKSKNALINRTQQSLSGEKDMKSQKINEKEEQEKEMKRFRYDIIKFGMSGLDKHSGLKAKMALAISLGAKPPKNRGKNYKKLIEERKRNAAQEAKKLKFASGFSASKLLMNKNKKNINSNTNKRKGKKSNGILDVYGKVAKGKAHKKGSKKN</sequence>
<feature type="compositionally biased region" description="Basic residues" evidence="1">
    <location>
        <begin position="177"/>
        <end position="189"/>
    </location>
</feature>
<reference evidence="3" key="1">
    <citation type="submission" date="2025-08" db="UniProtKB">
        <authorList>
            <consortium name="RefSeq"/>
        </authorList>
    </citation>
    <scope>IDENTIFICATION</scope>
</reference>
<evidence type="ECO:0000313" key="2">
    <source>
        <dbReference type="Proteomes" id="UP000695007"/>
    </source>
</evidence>
<dbReference type="InterPro" id="IPR052852">
    <property type="entry name" value="SSU_Processome_Comp"/>
</dbReference>
<feature type="compositionally biased region" description="Polar residues" evidence="1">
    <location>
        <begin position="31"/>
        <end position="53"/>
    </location>
</feature>
<dbReference type="Pfam" id="PF15375">
    <property type="entry name" value="FSAF1"/>
    <property type="match status" value="1"/>
</dbReference>
<dbReference type="AlphaFoldDB" id="A0AAJ6YME9"/>
<dbReference type="Proteomes" id="UP000695007">
    <property type="component" value="Unplaced"/>
</dbReference>
<feature type="compositionally biased region" description="Low complexity" evidence="1">
    <location>
        <begin position="149"/>
        <end position="158"/>
    </location>
</feature>
<organism evidence="2 3">
    <name type="scientific">Ceratosolen solmsi marchali</name>
    <dbReference type="NCBI Taxonomy" id="326594"/>
    <lineage>
        <taxon>Eukaryota</taxon>
        <taxon>Metazoa</taxon>
        <taxon>Ecdysozoa</taxon>
        <taxon>Arthropoda</taxon>
        <taxon>Hexapoda</taxon>
        <taxon>Insecta</taxon>
        <taxon>Pterygota</taxon>
        <taxon>Neoptera</taxon>
        <taxon>Endopterygota</taxon>
        <taxon>Hymenoptera</taxon>
        <taxon>Apocrita</taxon>
        <taxon>Proctotrupomorpha</taxon>
        <taxon>Chalcidoidea</taxon>
        <taxon>Agaonidae</taxon>
        <taxon>Agaoninae</taxon>
        <taxon>Ceratosolen</taxon>
    </lineage>
</organism>
<dbReference type="RefSeq" id="XP_011500710.1">
    <property type="nucleotide sequence ID" value="XM_011502408.1"/>
</dbReference>
<accession>A0AAJ6YME9</accession>
<dbReference type="GeneID" id="105364482"/>
<name>A0AAJ6YME9_9HYME</name>
<dbReference type="KEGG" id="csol:105364482"/>
<feature type="compositionally biased region" description="Basic and acidic residues" evidence="1">
    <location>
        <begin position="54"/>
        <end position="71"/>
    </location>
</feature>
<protein>
    <submittedName>
        <fullName evidence="3">Uncharacterized protein C1orf131</fullName>
    </submittedName>
</protein>
<evidence type="ECO:0000256" key="1">
    <source>
        <dbReference type="SAM" id="MobiDB-lite"/>
    </source>
</evidence>
<evidence type="ECO:0000313" key="3">
    <source>
        <dbReference type="RefSeq" id="XP_011500710.1"/>
    </source>
</evidence>
<dbReference type="InterPro" id="IPR027973">
    <property type="entry name" value="FSAF1-like"/>
</dbReference>
<dbReference type="PANTHER" id="PTHR28366">
    <property type="entry name" value="CHROMOSOME 1 OPEN READING FRAME 131"/>
    <property type="match status" value="1"/>
</dbReference>
<keyword evidence="2" id="KW-1185">Reference proteome</keyword>
<feature type="region of interest" description="Disordered" evidence="1">
    <location>
        <begin position="30"/>
        <end position="71"/>
    </location>
</feature>
<gene>
    <name evidence="3" type="primary">LOC105364482</name>
</gene>
<proteinExistence type="predicted"/>